<evidence type="ECO:0000259" key="1">
    <source>
        <dbReference type="PROSITE" id="PS51819"/>
    </source>
</evidence>
<proteinExistence type="predicted"/>
<dbReference type="InterPro" id="IPR029068">
    <property type="entry name" value="Glyas_Bleomycin-R_OHBP_Dase"/>
</dbReference>
<dbReference type="InterPro" id="IPR037523">
    <property type="entry name" value="VOC_core"/>
</dbReference>
<feature type="domain" description="VOC" evidence="1">
    <location>
        <begin position="4"/>
        <end position="120"/>
    </location>
</feature>
<dbReference type="SUPFAM" id="SSF54593">
    <property type="entry name" value="Glyoxalase/Bleomycin resistance protein/Dihydroxybiphenyl dioxygenase"/>
    <property type="match status" value="1"/>
</dbReference>
<evidence type="ECO:0000313" key="2">
    <source>
        <dbReference type="EMBL" id="SVB59285.1"/>
    </source>
</evidence>
<reference evidence="2" key="1">
    <citation type="submission" date="2018-05" db="EMBL/GenBank/DDBJ databases">
        <authorList>
            <person name="Lanie J.A."/>
            <person name="Ng W.-L."/>
            <person name="Kazmierczak K.M."/>
            <person name="Andrzejewski T.M."/>
            <person name="Davidsen T.M."/>
            <person name="Wayne K.J."/>
            <person name="Tettelin H."/>
            <person name="Glass J.I."/>
            <person name="Rusch D."/>
            <person name="Podicherti R."/>
            <person name="Tsui H.-C.T."/>
            <person name="Winkler M.E."/>
        </authorList>
    </citation>
    <scope>NUCLEOTIDE SEQUENCE</scope>
</reference>
<accession>A0A382F9C9</accession>
<name>A0A382F9C9_9ZZZZ</name>
<protein>
    <recommendedName>
        <fullName evidence="1">VOC domain-containing protein</fullName>
    </recommendedName>
</protein>
<sequence>MAISLNHTIVPAYDKETSAKHIAHILGLTCMESMGHFAPVQVDDRLTLDFDNREAFESHHYAFHVSDEEFDNIFRRIEEEQVVYGSLPTSQEDMQINNRRGGRGLYFKDANGHSWEILTRSA</sequence>
<organism evidence="2">
    <name type="scientific">marine metagenome</name>
    <dbReference type="NCBI Taxonomy" id="408172"/>
    <lineage>
        <taxon>unclassified sequences</taxon>
        <taxon>metagenomes</taxon>
        <taxon>ecological metagenomes</taxon>
    </lineage>
</organism>
<gene>
    <name evidence="2" type="ORF">METZ01_LOCUS212139</name>
</gene>
<dbReference type="EMBL" id="UINC01048582">
    <property type="protein sequence ID" value="SVB59285.1"/>
    <property type="molecule type" value="Genomic_DNA"/>
</dbReference>
<dbReference type="AlphaFoldDB" id="A0A382F9C9"/>
<dbReference type="Gene3D" id="3.10.180.10">
    <property type="entry name" value="2,3-Dihydroxybiphenyl 1,2-Dioxygenase, domain 1"/>
    <property type="match status" value="1"/>
</dbReference>
<dbReference type="CDD" id="cd08351">
    <property type="entry name" value="ChaP_like"/>
    <property type="match status" value="1"/>
</dbReference>
<dbReference type="PROSITE" id="PS51819">
    <property type="entry name" value="VOC"/>
    <property type="match status" value="1"/>
</dbReference>